<dbReference type="InterPro" id="IPR002881">
    <property type="entry name" value="DUF58"/>
</dbReference>
<evidence type="ECO:0000259" key="1">
    <source>
        <dbReference type="Pfam" id="PF01882"/>
    </source>
</evidence>
<reference evidence="2" key="1">
    <citation type="submission" date="2021-01" db="EMBL/GenBank/DDBJ databases">
        <title>Marivirga aurantiaca sp. nov., isolated from intertidal surface sediments.</title>
        <authorList>
            <person name="Zhang M."/>
        </authorList>
    </citation>
    <scope>NUCLEOTIDE SEQUENCE</scope>
    <source>
        <strain evidence="2">S37H4</strain>
    </source>
</reference>
<dbReference type="InterPro" id="IPR036465">
    <property type="entry name" value="vWFA_dom_sf"/>
</dbReference>
<dbReference type="Pfam" id="PF01882">
    <property type="entry name" value="DUF58"/>
    <property type="match status" value="1"/>
</dbReference>
<dbReference type="PANTHER" id="PTHR33608">
    <property type="entry name" value="BLL2464 PROTEIN"/>
    <property type="match status" value="1"/>
</dbReference>
<sequence>MSSIQQIFSLTDLEALKALQIYIRHFVDGIISGMHQSPRKGFGIEFKEYKNYTPGDSLKQLDWKYFARTDHYMIKEAEVERQHDFIFVLDRSKSMQFKGKEASKYDISRAFIASLSYLAKQQHDSYQLFNAKSNARNFDTFLYELIKQETDVSFEFTEMLPDKKQSSRTTAFIISDGYLTDDELEKLLKSWSYASQKTVFVHLLFENEMKLNFEKENYRFKDLESGRTVQINTKEARMEYQHQLNNWHRGIKNLCAKNEIMYFQLEDIKPLEHDIIQLLTLMNFNLK</sequence>
<organism evidence="2 3">
    <name type="scientific">Marivirga aurantiaca</name>
    <dbReference type="NCBI Taxonomy" id="2802615"/>
    <lineage>
        <taxon>Bacteria</taxon>
        <taxon>Pseudomonadati</taxon>
        <taxon>Bacteroidota</taxon>
        <taxon>Cytophagia</taxon>
        <taxon>Cytophagales</taxon>
        <taxon>Marivirgaceae</taxon>
        <taxon>Marivirga</taxon>
    </lineage>
</organism>
<accession>A0A935CDZ1</accession>
<dbReference type="RefSeq" id="WP_201433104.1">
    <property type="nucleotide sequence ID" value="NZ_JAEQBW010000019.1"/>
</dbReference>
<proteinExistence type="predicted"/>
<comment type="caution">
    <text evidence="2">The sequence shown here is derived from an EMBL/GenBank/DDBJ whole genome shotgun (WGS) entry which is preliminary data.</text>
</comment>
<protein>
    <submittedName>
        <fullName evidence="2">DUF58 domain-containing protein</fullName>
    </submittedName>
</protein>
<keyword evidence="3" id="KW-1185">Reference proteome</keyword>
<name>A0A935CDZ1_9BACT</name>
<dbReference type="SUPFAM" id="SSF53300">
    <property type="entry name" value="vWA-like"/>
    <property type="match status" value="1"/>
</dbReference>
<evidence type="ECO:0000313" key="2">
    <source>
        <dbReference type="EMBL" id="MBK6267418.1"/>
    </source>
</evidence>
<feature type="domain" description="DUF58" evidence="1">
    <location>
        <begin position="48"/>
        <end position="244"/>
    </location>
</feature>
<dbReference type="PANTHER" id="PTHR33608:SF7">
    <property type="entry name" value="DUF58 DOMAIN-CONTAINING PROTEIN"/>
    <property type="match status" value="1"/>
</dbReference>
<gene>
    <name evidence="2" type="ORF">JKA74_20420</name>
</gene>
<evidence type="ECO:0000313" key="3">
    <source>
        <dbReference type="Proteomes" id="UP000611723"/>
    </source>
</evidence>
<dbReference type="AlphaFoldDB" id="A0A935CDZ1"/>
<dbReference type="Proteomes" id="UP000611723">
    <property type="component" value="Unassembled WGS sequence"/>
</dbReference>
<dbReference type="EMBL" id="JAEQBW010000019">
    <property type="protein sequence ID" value="MBK6267418.1"/>
    <property type="molecule type" value="Genomic_DNA"/>
</dbReference>